<keyword evidence="2" id="KW-1185">Reference proteome</keyword>
<protein>
    <submittedName>
        <fullName evidence="1">Uncharacterized protein</fullName>
    </submittedName>
</protein>
<name>A0AAD9TY69_9ROSI</name>
<dbReference type="AlphaFoldDB" id="A0AAD9TY69"/>
<dbReference type="EMBL" id="JANJYI010000006">
    <property type="protein sequence ID" value="KAK2644390.1"/>
    <property type="molecule type" value="Genomic_DNA"/>
</dbReference>
<proteinExistence type="predicted"/>
<dbReference type="Gene3D" id="3.30.200.20">
    <property type="entry name" value="Phosphorylase Kinase, domain 1"/>
    <property type="match status" value="1"/>
</dbReference>
<accession>A0AAD9TY69</accession>
<sequence length="134" mass="15623">MGNDYSYDDLQGENQVETQELPLFPLDIILKATQHFADENKLGDGGFSTVYKEGPKDIHLAFRNIPSPYLIRDKRGAPIMKQLLCLEIWFALTRRTARQYDLNYYQELRFIVRFTCSFDVVYVPYVELFASIAL</sequence>
<comment type="caution">
    <text evidence="1">The sequence shown here is derived from an EMBL/GenBank/DDBJ whole genome shotgun (WGS) entry which is preliminary data.</text>
</comment>
<evidence type="ECO:0000313" key="2">
    <source>
        <dbReference type="Proteomes" id="UP001280121"/>
    </source>
</evidence>
<gene>
    <name evidence="1" type="ORF">Ddye_019585</name>
</gene>
<reference evidence="1" key="1">
    <citation type="journal article" date="2023" name="Plant J.">
        <title>Genome sequences and population genomics provide insights into the demographic history, inbreeding, and mutation load of two 'living fossil' tree species of Dipteronia.</title>
        <authorList>
            <person name="Feng Y."/>
            <person name="Comes H.P."/>
            <person name="Chen J."/>
            <person name="Zhu S."/>
            <person name="Lu R."/>
            <person name="Zhang X."/>
            <person name="Li P."/>
            <person name="Qiu J."/>
            <person name="Olsen K.M."/>
            <person name="Qiu Y."/>
        </authorList>
    </citation>
    <scope>NUCLEOTIDE SEQUENCE</scope>
    <source>
        <strain evidence="1">KIB01</strain>
    </source>
</reference>
<evidence type="ECO:0000313" key="1">
    <source>
        <dbReference type="EMBL" id="KAK2644390.1"/>
    </source>
</evidence>
<dbReference type="Proteomes" id="UP001280121">
    <property type="component" value="Unassembled WGS sequence"/>
</dbReference>
<organism evidence="1 2">
    <name type="scientific">Dipteronia dyeriana</name>
    <dbReference type="NCBI Taxonomy" id="168575"/>
    <lineage>
        <taxon>Eukaryota</taxon>
        <taxon>Viridiplantae</taxon>
        <taxon>Streptophyta</taxon>
        <taxon>Embryophyta</taxon>
        <taxon>Tracheophyta</taxon>
        <taxon>Spermatophyta</taxon>
        <taxon>Magnoliopsida</taxon>
        <taxon>eudicotyledons</taxon>
        <taxon>Gunneridae</taxon>
        <taxon>Pentapetalae</taxon>
        <taxon>rosids</taxon>
        <taxon>malvids</taxon>
        <taxon>Sapindales</taxon>
        <taxon>Sapindaceae</taxon>
        <taxon>Hippocastanoideae</taxon>
        <taxon>Acereae</taxon>
        <taxon>Dipteronia</taxon>
    </lineage>
</organism>